<sequence length="279" mass="30215">MAKFIKNALFCFIGNNNVSKSSKFGLDSSTLSKSDELKKHEGRDLNTQTKQSLAVKQPNVGNVGKQNISSTSSSNAKSERSTSVTNKSLITQNEYTKMMSNPQYLLQLLSMMGYGTDSSSSVGMNSLINSLIASPSPSTSSAYNTTIQSQQMQTLLALTSLSSTTDLNNPANSYLTAALSSLVGNSSSAFKSGSGHASKTENYGLDGSIWGKFDTFKKPESRDVTNRAKESLTKQPNIFKQSNSNTSSTEQTLKSTPFFNKSTLVGQTEYAKMVFNFDY</sequence>
<dbReference type="WBParaSite" id="MhA1_Contig301.frz3.gene18">
    <property type="protein sequence ID" value="MhA1_Contig301.frz3.gene18"/>
    <property type="gene ID" value="MhA1_Contig301.frz3.gene18"/>
</dbReference>
<organism evidence="2 3">
    <name type="scientific">Meloidogyne hapla</name>
    <name type="common">Root-knot nematode worm</name>
    <dbReference type="NCBI Taxonomy" id="6305"/>
    <lineage>
        <taxon>Eukaryota</taxon>
        <taxon>Metazoa</taxon>
        <taxon>Ecdysozoa</taxon>
        <taxon>Nematoda</taxon>
        <taxon>Chromadorea</taxon>
        <taxon>Rhabditida</taxon>
        <taxon>Tylenchina</taxon>
        <taxon>Tylenchomorpha</taxon>
        <taxon>Tylenchoidea</taxon>
        <taxon>Meloidogynidae</taxon>
        <taxon>Meloidogyninae</taxon>
        <taxon>Meloidogyne</taxon>
    </lineage>
</organism>
<feature type="region of interest" description="Disordered" evidence="1">
    <location>
        <begin position="33"/>
        <end position="88"/>
    </location>
</feature>
<evidence type="ECO:0000313" key="2">
    <source>
        <dbReference type="Proteomes" id="UP000095281"/>
    </source>
</evidence>
<dbReference type="AlphaFoldDB" id="A0A1I8BL81"/>
<name>A0A1I8BL81_MELHA</name>
<reference evidence="3" key="1">
    <citation type="submission" date="2016-11" db="UniProtKB">
        <authorList>
            <consortium name="WormBaseParasite"/>
        </authorList>
    </citation>
    <scope>IDENTIFICATION</scope>
</reference>
<feature type="region of interest" description="Disordered" evidence="1">
    <location>
        <begin position="220"/>
        <end position="252"/>
    </location>
</feature>
<feature type="compositionally biased region" description="Polar residues" evidence="1">
    <location>
        <begin position="45"/>
        <end position="54"/>
    </location>
</feature>
<feature type="compositionally biased region" description="Basic and acidic residues" evidence="1">
    <location>
        <begin position="220"/>
        <end position="232"/>
    </location>
</feature>
<keyword evidence="2" id="KW-1185">Reference proteome</keyword>
<protein>
    <submittedName>
        <fullName evidence="3">Uncharacterized protein</fullName>
    </submittedName>
</protein>
<accession>A0A1I8BL81</accession>
<evidence type="ECO:0000256" key="1">
    <source>
        <dbReference type="SAM" id="MobiDB-lite"/>
    </source>
</evidence>
<evidence type="ECO:0000313" key="3">
    <source>
        <dbReference type="WBParaSite" id="MhA1_Contig301.frz3.gene18"/>
    </source>
</evidence>
<proteinExistence type="predicted"/>
<dbReference type="Proteomes" id="UP000095281">
    <property type="component" value="Unplaced"/>
</dbReference>
<feature type="compositionally biased region" description="Basic and acidic residues" evidence="1">
    <location>
        <begin position="33"/>
        <end position="44"/>
    </location>
</feature>